<proteinExistence type="predicted"/>
<evidence type="ECO:0000256" key="1">
    <source>
        <dbReference type="SAM" id="MobiDB-lite"/>
    </source>
</evidence>
<feature type="non-terminal residue" evidence="2">
    <location>
        <position position="503"/>
    </location>
</feature>
<reference evidence="2" key="1">
    <citation type="submission" date="2020-06" db="EMBL/GenBank/DDBJ databases">
        <authorList>
            <person name="Onetto C."/>
        </authorList>
    </citation>
    <scope>NUCLEOTIDE SEQUENCE</scope>
</reference>
<name>A0A9N8PJU1_9PEZI</name>
<comment type="caution">
    <text evidence="2">The sequence shown here is derived from an EMBL/GenBank/DDBJ whole genome shotgun (WGS) entry which is preliminary data.</text>
</comment>
<dbReference type="Proteomes" id="UP000714618">
    <property type="component" value="Unassembled WGS sequence"/>
</dbReference>
<feature type="region of interest" description="Disordered" evidence="1">
    <location>
        <begin position="212"/>
        <end position="274"/>
    </location>
</feature>
<accession>A0A9N8PJU1</accession>
<organism evidence="2 3">
    <name type="scientific">Aureobasidium mustum</name>
    <dbReference type="NCBI Taxonomy" id="2773714"/>
    <lineage>
        <taxon>Eukaryota</taxon>
        <taxon>Fungi</taxon>
        <taxon>Dikarya</taxon>
        <taxon>Ascomycota</taxon>
        <taxon>Pezizomycotina</taxon>
        <taxon>Dothideomycetes</taxon>
        <taxon>Dothideomycetidae</taxon>
        <taxon>Dothideales</taxon>
        <taxon>Saccotheciaceae</taxon>
        <taxon>Aureobasidium</taxon>
    </lineage>
</organism>
<keyword evidence="3" id="KW-1185">Reference proteome</keyword>
<gene>
    <name evidence="2" type="ORF">AWRI4233_LOCUS7244</name>
</gene>
<feature type="compositionally biased region" description="Polar residues" evidence="1">
    <location>
        <begin position="258"/>
        <end position="268"/>
    </location>
</feature>
<evidence type="ECO:0000313" key="3">
    <source>
        <dbReference type="Proteomes" id="UP000714618"/>
    </source>
</evidence>
<dbReference type="OrthoDB" id="3891782at2759"/>
<dbReference type="EMBL" id="CAIJEO010000009">
    <property type="protein sequence ID" value="CAD0098420.1"/>
    <property type="molecule type" value="Genomic_DNA"/>
</dbReference>
<protein>
    <submittedName>
        <fullName evidence="2">Uncharacterized protein</fullName>
    </submittedName>
</protein>
<sequence length="503" mass="55822">IRQIYNSMTAGSAKPEPVWVFEKAVLAQTPEFNVACGARLRIAHNQNDDQGSISIRINTALAELGKQTLMLNIRPDEVDMCTVVAKSNDKLIPDRMFSMVPVPVTSSAAVSTLILCLNGTGVVLVPPSANGTTLSPAIPEDPEYQAFAKLCQSKTIHLHLSKQQFRDGDLHRLRTFSGAVRARMLKPQSIDYKRLNAGHGAIEKDWRIFEQTTSPPPYCEPVSTQSVLGKRSRDDSPSEPHSASAILHSPPPPPWSPTEINTPTTRSPSPAYISPTRFTYETKQSYRERVKVLELQRQLHGLPDGLVREVLTGSGHQHLLVPPMPSVPKNPSKDASPVHDGQTSSASSDAEEVALVARVDKIIEERLGRLTKDAFKSLTQRRLDALVESQLPVAAELFLNGAVADHRDRFYEECKTSEINVREHVEEGITEVRDVTNECAKEISELAQQCIDDLDEHSKSLDASAEQELSKLKRWFAELARSLFDKETVVKPKPHTMTRRISM</sequence>
<dbReference type="AlphaFoldDB" id="A0A9N8PJU1"/>
<evidence type="ECO:0000313" key="2">
    <source>
        <dbReference type="EMBL" id="CAD0098420.1"/>
    </source>
</evidence>
<feature type="region of interest" description="Disordered" evidence="1">
    <location>
        <begin position="321"/>
        <end position="350"/>
    </location>
</feature>